<proteinExistence type="inferred from homology"/>
<dbReference type="PRINTS" id="PR00105">
    <property type="entry name" value="C5METTRFRASE"/>
</dbReference>
<evidence type="ECO:0000313" key="7">
    <source>
        <dbReference type="EMBL" id="CAG8017217.1"/>
    </source>
</evidence>
<evidence type="ECO:0000256" key="4">
    <source>
        <dbReference type="ARBA" id="ARBA00022691"/>
    </source>
</evidence>
<feature type="active site" evidence="5">
    <location>
        <position position="405"/>
    </location>
</feature>
<dbReference type="Gene3D" id="3.40.50.150">
    <property type="entry name" value="Vaccinia Virus protein VP39"/>
    <property type="match status" value="1"/>
</dbReference>
<evidence type="ECO:0000313" key="8">
    <source>
        <dbReference type="Proteomes" id="UP001153461"/>
    </source>
</evidence>
<feature type="region of interest" description="Disordered" evidence="6">
    <location>
        <begin position="114"/>
        <end position="141"/>
    </location>
</feature>
<evidence type="ECO:0000256" key="6">
    <source>
        <dbReference type="SAM" id="MobiDB-lite"/>
    </source>
</evidence>
<keyword evidence="2 5" id="KW-0489">Methyltransferase</keyword>
<evidence type="ECO:0000256" key="3">
    <source>
        <dbReference type="ARBA" id="ARBA00022679"/>
    </source>
</evidence>
<dbReference type="Pfam" id="PF00145">
    <property type="entry name" value="DNA_methylase"/>
    <property type="match status" value="2"/>
</dbReference>
<dbReference type="GO" id="GO:0044027">
    <property type="term" value="P:negative regulation of gene expression via chromosomal CpG island methylation"/>
    <property type="evidence" value="ECO:0007669"/>
    <property type="project" value="TreeGrafter"/>
</dbReference>
<dbReference type="EMBL" id="CAJVNV010000072">
    <property type="protein sequence ID" value="CAG8017217.1"/>
    <property type="molecule type" value="Genomic_DNA"/>
</dbReference>
<dbReference type="InterPro" id="IPR050390">
    <property type="entry name" value="C5-Methyltransferase"/>
</dbReference>
<dbReference type="GO" id="GO:0003886">
    <property type="term" value="F:DNA (cytosine-5-)-methyltransferase activity"/>
    <property type="evidence" value="ECO:0007669"/>
    <property type="project" value="UniProtKB-EC"/>
</dbReference>
<dbReference type="GO" id="GO:0003677">
    <property type="term" value="F:DNA binding"/>
    <property type="evidence" value="ECO:0007669"/>
    <property type="project" value="TreeGrafter"/>
</dbReference>
<organism evidence="7 8">
    <name type="scientific">Penicillium nalgiovense</name>
    <dbReference type="NCBI Taxonomy" id="60175"/>
    <lineage>
        <taxon>Eukaryota</taxon>
        <taxon>Fungi</taxon>
        <taxon>Dikarya</taxon>
        <taxon>Ascomycota</taxon>
        <taxon>Pezizomycotina</taxon>
        <taxon>Eurotiomycetes</taxon>
        <taxon>Eurotiomycetidae</taxon>
        <taxon>Eurotiales</taxon>
        <taxon>Aspergillaceae</taxon>
        <taxon>Penicillium</taxon>
    </lineage>
</organism>
<reference evidence="7" key="1">
    <citation type="submission" date="2021-07" db="EMBL/GenBank/DDBJ databases">
        <authorList>
            <person name="Branca A.L. A."/>
        </authorList>
    </citation>
    <scope>NUCLEOTIDE SEQUENCE</scope>
</reference>
<dbReference type="InterPro" id="IPR001525">
    <property type="entry name" value="C5_MeTfrase"/>
</dbReference>
<accession>A0A9W4MR07</accession>
<protein>
    <recommendedName>
        <fullName evidence="1">DNA (cytosine-5-)-methyltransferase</fullName>
        <ecNumber evidence="1">2.1.1.37</ecNumber>
    </recommendedName>
</protein>
<gene>
    <name evidence="7" type="ORF">PNAL_LOCUS2343</name>
</gene>
<dbReference type="Proteomes" id="UP001153461">
    <property type="component" value="Unassembled WGS sequence"/>
</dbReference>
<dbReference type="PANTHER" id="PTHR10629:SF52">
    <property type="entry name" value="DNA (CYTOSINE-5)-METHYLTRANSFERASE 1"/>
    <property type="match status" value="1"/>
</dbReference>
<dbReference type="InterPro" id="IPR029063">
    <property type="entry name" value="SAM-dependent_MTases_sf"/>
</dbReference>
<dbReference type="SUPFAM" id="SSF53335">
    <property type="entry name" value="S-adenosyl-L-methionine-dependent methyltransferases"/>
    <property type="match status" value="1"/>
</dbReference>
<evidence type="ECO:0000256" key="5">
    <source>
        <dbReference type="PROSITE-ProRule" id="PRU01016"/>
    </source>
</evidence>
<keyword evidence="3 5" id="KW-0808">Transferase</keyword>
<dbReference type="OrthoDB" id="2284405at2759"/>
<dbReference type="PROSITE" id="PS51679">
    <property type="entry name" value="SAM_MT_C5"/>
    <property type="match status" value="1"/>
</dbReference>
<dbReference type="PANTHER" id="PTHR10629">
    <property type="entry name" value="CYTOSINE-SPECIFIC METHYLTRANSFERASE"/>
    <property type="match status" value="1"/>
</dbReference>
<feature type="compositionally biased region" description="Low complexity" evidence="6">
    <location>
        <begin position="114"/>
        <end position="138"/>
    </location>
</feature>
<comment type="similarity">
    <text evidence="5">Belongs to the class I-like SAM-binding methyltransferase superfamily. C5-methyltransferase family.</text>
</comment>
<sequence>MEDFHQPTITPMADINDRSLLSVSPFGDPVPVSTAEFRAVTHEATTPDDDIIMSDPSVTFITPPMQEVSHTSFQATENLQIVIDLTCDDDTNQAIEELTSDMAHVAAPSAIIAGDDSASDRSSSGNSSFISNQSASCSPTSETLQQEINIGGIVFKPGISLELDDGSFMRVEDVIPQPHDLRFFGRRLYRTTHPEAKTYLPKLNDELVWLTQNTDHVSIRRVRRIVPIRFTNYRTDFNNLTPGEELTCRLKLTIRQNGVIIIPGHAPLSAEQCAIEWLTFAESDPGLGKLANQLRAEWRGQTVPFGEASKSSMAKDHERQGVIDLTAPDRAYTFGDAYCGAGGVSCGAKQAGLKLQWAVDIDKHALETYQLNFDDVEVEHSDFFNFLTNDPRFLRVDIAHCSPPCQTWSPAHTVPCPRDDANSACVFSAGSLIQESRPRVLTMEETMGLPQRFPVIFNRVVLDMVEFGYSVRWSVLGCDEYGVPQERKRLLVIAAGPGEVLPHYAQPTHGMPGHGLLPRETISSTIDNIPPDADDHNVEGALARWALSHRPSFDRHSLARTITCGGGEYNYHPSGTRPYTNREMALLQTFPLDFQFTGRFMRKQIGNAVPPLFAKAIYGEIVKSLRETDTEEAMEIFH</sequence>
<name>A0A9W4MR07_PENNA</name>
<evidence type="ECO:0000256" key="2">
    <source>
        <dbReference type="ARBA" id="ARBA00022603"/>
    </source>
</evidence>
<dbReference type="GO" id="GO:0005634">
    <property type="term" value="C:nucleus"/>
    <property type="evidence" value="ECO:0007669"/>
    <property type="project" value="TreeGrafter"/>
</dbReference>
<dbReference type="EC" id="2.1.1.37" evidence="1"/>
<comment type="caution">
    <text evidence="7">The sequence shown here is derived from an EMBL/GenBank/DDBJ whole genome shotgun (WGS) entry which is preliminary data.</text>
</comment>
<dbReference type="Gene3D" id="3.90.120.10">
    <property type="entry name" value="DNA Methylase, subunit A, domain 2"/>
    <property type="match status" value="1"/>
</dbReference>
<dbReference type="AlphaFoldDB" id="A0A9W4MR07"/>
<dbReference type="GO" id="GO:0032259">
    <property type="term" value="P:methylation"/>
    <property type="evidence" value="ECO:0007669"/>
    <property type="project" value="UniProtKB-KW"/>
</dbReference>
<keyword evidence="4 5" id="KW-0949">S-adenosyl-L-methionine</keyword>
<evidence type="ECO:0000256" key="1">
    <source>
        <dbReference type="ARBA" id="ARBA00011975"/>
    </source>
</evidence>